<protein>
    <recommendedName>
        <fullName evidence="4">Secreted protein</fullName>
    </recommendedName>
</protein>
<organism evidence="2 3">
    <name type="scientific">Maritimibacter fusiformis</name>
    <dbReference type="NCBI Taxonomy" id="2603819"/>
    <lineage>
        <taxon>Bacteria</taxon>
        <taxon>Pseudomonadati</taxon>
        <taxon>Pseudomonadota</taxon>
        <taxon>Alphaproteobacteria</taxon>
        <taxon>Rhodobacterales</taxon>
        <taxon>Roseobacteraceae</taxon>
        <taxon>Maritimibacter</taxon>
    </lineage>
</organism>
<dbReference type="RefSeq" id="WP_148376252.1">
    <property type="nucleotide sequence ID" value="NZ_VSIY01000003.1"/>
</dbReference>
<keyword evidence="1" id="KW-0732">Signal</keyword>
<evidence type="ECO:0000313" key="2">
    <source>
        <dbReference type="EMBL" id="TYB83162.1"/>
    </source>
</evidence>
<feature type="chain" id="PRO_5022806219" description="Secreted protein" evidence="1">
    <location>
        <begin position="20"/>
        <end position="206"/>
    </location>
</feature>
<proteinExistence type="predicted"/>
<keyword evidence="3" id="KW-1185">Reference proteome</keyword>
<evidence type="ECO:0000313" key="3">
    <source>
        <dbReference type="Proteomes" id="UP000322080"/>
    </source>
</evidence>
<gene>
    <name evidence="2" type="ORF">FVF75_02985</name>
</gene>
<evidence type="ECO:0008006" key="4">
    <source>
        <dbReference type="Google" id="ProtNLM"/>
    </source>
</evidence>
<evidence type="ECO:0000256" key="1">
    <source>
        <dbReference type="SAM" id="SignalP"/>
    </source>
</evidence>
<accession>A0A5D0RNM9</accession>
<reference evidence="2 3" key="1">
    <citation type="submission" date="2019-08" db="EMBL/GenBank/DDBJ databases">
        <title>Identification of a novel species of the genus Boseongicola.</title>
        <authorList>
            <person name="Zhang X.-Q."/>
        </authorList>
    </citation>
    <scope>NUCLEOTIDE SEQUENCE [LARGE SCALE GENOMIC DNA]</scope>
    <source>
        <strain evidence="2 3">HY14</strain>
    </source>
</reference>
<name>A0A5D0RNM9_9RHOB</name>
<dbReference type="Proteomes" id="UP000322080">
    <property type="component" value="Unassembled WGS sequence"/>
</dbReference>
<sequence length="206" mass="21832">MIPTSSLAGFAFIAMSALATPAHPGANLDCDAYAAAAVAQQERNIALGCGYRGGGWSTDFAGHRTWCLQDNVRMADLTEEDGDRTGALDICLAKARACDAYADLALQQSRLNDEAGCGQTGGRWSPDVAGHRAWCMTAPPEASSAEMDLRRSILQSCAAISGDDAQLATVDMQSALQKQQQTLQMLTNIAKAMNDSKMSVIRKIGD</sequence>
<comment type="caution">
    <text evidence="2">The sequence shown here is derived from an EMBL/GenBank/DDBJ whole genome shotgun (WGS) entry which is preliminary data.</text>
</comment>
<feature type="signal peptide" evidence="1">
    <location>
        <begin position="1"/>
        <end position="19"/>
    </location>
</feature>
<dbReference type="AlphaFoldDB" id="A0A5D0RNM9"/>
<dbReference type="EMBL" id="VSIY01000003">
    <property type="protein sequence ID" value="TYB83162.1"/>
    <property type="molecule type" value="Genomic_DNA"/>
</dbReference>